<evidence type="ECO:0000256" key="4">
    <source>
        <dbReference type="ARBA" id="ARBA00022490"/>
    </source>
</evidence>
<comment type="subcellular location">
    <subcellularLocation>
        <location evidence="1">Cytoplasm</location>
    </subcellularLocation>
</comment>
<evidence type="ECO:0000313" key="6">
    <source>
        <dbReference type="EMBL" id="JAG16974.1"/>
    </source>
</evidence>
<dbReference type="AlphaFoldDB" id="A0A0A9XAE4"/>
<dbReference type="PANTHER" id="PTHR31328:SF2">
    <property type="entry name" value="BIOGENESIS OF LYSOSOME-RELATED ORGANELLES COMPLEX 1 SUBUNIT 6"/>
    <property type="match status" value="1"/>
</dbReference>
<reference evidence="6" key="1">
    <citation type="journal article" date="2014" name="PLoS ONE">
        <title>Transcriptome-Based Identification of ABC Transporters in the Western Tarnished Plant Bug Lygus hesperus.</title>
        <authorList>
            <person name="Hull J.J."/>
            <person name="Chaney K."/>
            <person name="Geib S.M."/>
            <person name="Fabrick J.A."/>
            <person name="Brent C.S."/>
            <person name="Walsh D."/>
            <person name="Lavine L.C."/>
        </authorList>
    </citation>
    <scope>NUCLEOTIDE SEQUENCE</scope>
</reference>
<dbReference type="PIRSF" id="PIRSF037609">
    <property type="entry name" value="BLOC-1_complex_pallidin"/>
    <property type="match status" value="1"/>
</dbReference>
<reference evidence="6" key="2">
    <citation type="submission" date="2014-07" db="EMBL/GenBank/DDBJ databases">
        <authorList>
            <person name="Hull J."/>
        </authorList>
    </citation>
    <scope>NUCLEOTIDE SEQUENCE</scope>
</reference>
<sequence length="131" mass="15422">MDHSGAQKCGEGLAEMYEPGLKQLRKQLQELTAKQTTVLGDVKKENLKFSSINTNELNSMFMMIKDYHMRVHYIKKEMMDLAERSSRLKKRALKLQHYKQREALEMAHFREAQLKREQDLIAKPDPNFKLP</sequence>
<proteinExistence type="inferred from homology"/>
<name>A0A0A9XAE4_LYGHE</name>
<comment type="similarity">
    <text evidence="2 5">Belongs to the BLOC1S6 family.</text>
</comment>
<dbReference type="GO" id="GO:0031083">
    <property type="term" value="C:BLOC-1 complex"/>
    <property type="evidence" value="ECO:0007669"/>
    <property type="project" value="TreeGrafter"/>
</dbReference>
<dbReference type="EMBL" id="GBHO01026624">
    <property type="protein sequence ID" value="JAG16980.1"/>
    <property type="molecule type" value="Transcribed_RNA"/>
</dbReference>
<dbReference type="GO" id="GO:0030133">
    <property type="term" value="C:transport vesicle"/>
    <property type="evidence" value="ECO:0007669"/>
    <property type="project" value="TreeGrafter"/>
</dbReference>
<dbReference type="Pfam" id="PF14712">
    <property type="entry name" value="Snapin_Pallidin"/>
    <property type="match status" value="1"/>
</dbReference>
<protein>
    <recommendedName>
        <fullName evidence="3 5">Biogenesis of lysosome-related organelles complex 1 subunit 6</fullName>
        <shortName evidence="5">BLOC-1 subunit 6</shortName>
    </recommendedName>
</protein>
<evidence type="ECO:0000313" key="7">
    <source>
        <dbReference type="EMBL" id="JAG16980.1"/>
    </source>
</evidence>
<keyword evidence="4" id="KW-0963">Cytoplasm</keyword>
<dbReference type="EMBL" id="GBHO01026630">
    <property type="protein sequence ID" value="JAG16974.1"/>
    <property type="molecule type" value="Transcribed_RNA"/>
</dbReference>
<evidence type="ECO:0000256" key="5">
    <source>
        <dbReference type="PIRNR" id="PIRNR037609"/>
    </source>
</evidence>
<gene>
    <name evidence="6" type="primary">PLDN_1</name>
    <name evidence="7" type="synonym">PLDN_2</name>
    <name evidence="6" type="ORF">CM83_57732</name>
    <name evidence="7" type="ORF">CM83_57733</name>
</gene>
<evidence type="ECO:0000256" key="1">
    <source>
        <dbReference type="ARBA" id="ARBA00004496"/>
    </source>
</evidence>
<organism evidence="6">
    <name type="scientific">Lygus hesperus</name>
    <name type="common">Western plant bug</name>
    <dbReference type="NCBI Taxonomy" id="30085"/>
    <lineage>
        <taxon>Eukaryota</taxon>
        <taxon>Metazoa</taxon>
        <taxon>Ecdysozoa</taxon>
        <taxon>Arthropoda</taxon>
        <taxon>Hexapoda</taxon>
        <taxon>Insecta</taxon>
        <taxon>Pterygota</taxon>
        <taxon>Neoptera</taxon>
        <taxon>Paraneoptera</taxon>
        <taxon>Hemiptera</taxon>
        <taxon>Heteroptera</taxon>
        <taxon>Panheteroptera</taxon>
        <taxon>Cimicomorpha</taxon>
        <taxon>Miridae</taxon>
        <taxon>Mirini</taxon>
        <taxon>Lygus</taxon>
    </lineage>
</organism>
<evidence type="ECO:0000256" key="3">
    <source>
        <dbReference type="ARBA" id="ARBA00019579"/>
    </source>
</evidence>
<dbReference type="InterPro" id="IPR017242">
    <property type="entry name" value="BLOC-1_pallidin"/>
</dbReference>
<dbReference type="PANTHER" id="PTHR31328">
    <property type="entry name" value="BIOGENESIS OF LYSOSOME-RELATED ORGANELLES COMPLEX 1 SUBUNIT 6"/>
    <property type="match status" value="1"/>
</dbReference>
<evidence type="ECO:0000256" key="2">
    <source>
        <dbReference type="ARBA" id="ARBA00005767"/>
    </source>
</evidence>
<dbReference type="InterPro" id="IPR028119">
    <property type="entry name" value="Snapin/Pallidin/Snn1"/>
</dbReference>
<accession>A0A0A9XAE4</accession>
<comment type="function">
    <text evidence="5">Component of the biogenesis of lysosome-related organelles complex-1 (BLOC-1) involved in pigment granule biogenesis.</text>
</comment>